<feature type="region of interest" description="Disordered" evidence="1">
    <location>
        <begin position="1"/>
        <end position="32"/>
    </location>
</feature>
<accession>A0ABW2YKS5</accession>
<dbReference type="Proteomes" id="UP001597090">
    <property type="component" value="Unassembled WGS sequence"/>
</dbReference>
<gene>
    <name evidence="2" type="ORF">ACFQZQ_03040</name>
</gene>
<reference evidence="3" key="1">
    <citation type="journal article" date="2019" name="Int. J. Syst. Evol. Microbiol.">
        <title>The Global Catalogue of Microorganisms (GCM) 10K type strain sequencing project: providing services to taxonomists for standard genome sequencing and annotation.</title>
        <authorList>
            <consortium name="The Broad Institute Genomics Platform"/>
            <consortium name="The Broad Institute Genome Sequencing Center for Infectious Disease"/>
            <person name="Wu L."/>
            <person name="Ma J."/>
        </authorList>
    </citation>
    <scope>NUCLEOTIDE SEQUENCE [LARGE SCALE GENOMIC DNA]</scope>
    <source>
        <strain evidence="3">CCUG 55491</strain>
    </source>
</reference>
<dbReference type="EMBL" id="JBHTIH010000002">
    <property type="protein sequence ID" value="MFD0738265.1"/>
    <property type="molecule type" value="Genomic_DNA"/>
</dbReference>
<proteinExistence type="predicted"/>
<keyword evidence="3" id="KW-1185">Reference proteome</keyword>
<name>A0ABW2YKS5_9GAMM</name>
<evidence type="ECO:0000313" key="2">
    <source>
        <dbReference type="EMBL" id="MFD0738265.1"/>
    </source>
</evidence>
<sequence>MTDHDTTERIARQMCDERNGAGHFDKPRTKRNHWRKRARRLLEIKADSPPWITHLMRACGWRV</sequence>
<protein>
    <submittedName>
        <fullName evidence="2">Uncharacterized protein</fullName>
    </submittedName>
</protein>
<dbReference type="RefSeq" id="WP_386811197.1">
    <property type="nucleotide sequence ID" value="NZ_JBHTIH010000002.1"/>
</dbReference>
<feature type="compositionally biased region" description="Basic and acidic residues" evidence="1">
    <location>
        <begin position="1"/>
        <end position="27"/>
    </location>
</feature>
<organism evidence="2 3">
    <name type="scientific">Lysobacter koreensis</name>
    <dbReference type="NCBI Taxonomy" id="266122"/>
    <lineage>
        <taxon>Bacteria</taxon>
        <taxon>Pseudomonadati</taxon>
        <taxon>Pseudomonadota</taxon>
        <taxon>Gammaproteobacteria</taxon>
        <taxon>Lysobacterales</taxon>
        <taxon>Lysobacteraceae</taxon>
        <taxon>Lysobacter</taxon>
    </lineage>
</organism>
<comment type="caution">
    <text evidence="2">The sequence shown here is derived from an EMBL/GenBank/DDBJ whole genome shotgun (WGS) entry which is preliminary data.</text>
</comment>
<evidence type="ECO:0000256" key="1">
    <source>
        <dbReference type="SAM" id="MobiDB-lite"/>
    </source>
</evidence>
<evidence type="ECO:0000313" key="3">
    <source>
        <dbReference type="Proteomes" id="UP001597090"/>
    </source>
</evidence>